<proteinExistence type="predicted"/>
<protein>
    <submittedName>
        <fullName evidence="1">Uncharacterized protein</fullName>
    </submittedName>
</protein>
<comment type="caution">
    <text evidence="1">The sequence shown here is derived from an EMBL/GenBank/DDBJ whole genome shotgun (WGS) entry which is preliminary data.</text>
</comment>
<evidence type="ECO:0000313" key="2">
    <source>
        <dbReference type="Proteomes" id="UP000075288"/>
    </source>
</evidence>
<evidence type="ECO:0000313" key="1">
    <source>
        <dbReference type="EMBL" id="KYC64302.1"/>
    </source>
</evidence>
<reference evidence="1 2" key="1">
    <citation type="submission" date="2016-01" db="EMBL/GenBank/DDBJ databases">
        <title>Genome Sequences of Twelve Sporeforming Bacillus Species Isolated from Foods.</title>
        <authorList>
            <person name="Berendsen E.M."/>
            <person name="Wells-Bennik M.H."/>
            <person name="Krawcyk A.O."/>
            <person name="De Jong A."/>
            <person name="Holsappel S."/>
            <person name="Eijlander R.T."/>
            <person name="Kuipers O.P."/>
        </authorList>
    </citation>
    <scope>NUCLEOTIDE SEQUENCE [LARGE SCALE GENOMIC DNA]</scope>
    <source>
        <strain evidence="1 2">B4098</strain>
    </source>
</reference>
<name>A0A150K4A0_HEYCO</name>
<gene>
    <name evidence="1" type="ORF">B4098_1901</name>
</gene>
<organism evidence="1 2">
    <name type="scientific">Heyndrickxia coagulans</name>
    <name type="common">Weizmannia coagulans</name>
    <dbReference type="NCBI Taxonomy" id="1398"/>
    <lineage>
        <taxon>Bacteria</taxon>
        <taxon>Bacillati</taxon>
        <taxon>Bacillota</taxon>
        <taxon>Bacilli</taxon>
        <taxon>Bacillales</taxon>
        <taxon>Bacillaceae</taxon>
        <taxon>Heyndrickxia</taxon>
    </lineage>
</organism>
<dbReference type="AlphaFoldDB" id="A0A150K4A0"/>
<accession>A0A150K4A0</accession>
<dbReference type="EMBL" id="LQYG01000029">
    <property type="protein sequence ID" value="KYC64302.1"/>
    <property type="molecule type" value="Genomic_DNA"/>
</dbReference>
<dbReference type="Proteomes" id="UP000075288">
    <property type="component" value="Unassembled WGS sequence"/>
</dbReference>
<dbReference type="PATRIC" id="fig|1398.26.peg.2181"/>
<sequence>MAKIACDNFFNCRFFGSRINGILLRFIRETGVSGLIYSKSDS</sequence>